<sequence>MCIVCMLCGMICMWDGTCAWIMPGITEGTSRARPLLPE</sequence>
<evidence type="ECO:0000313" key="3">
    <source>
        <dbReference type="Proteomes" id="UP000298652"/>
    </source>
</evidence>
<proteinExistence type="predicted"/>
<evidence type="ECO:0000256" key="1">
    <source>
        <dbReference type="SAM" id="SignalP"/>
    </source>
</evidence>
<keyword evidence="3" id="KW-1185">Reference proteome</keyword>
<feature type="chain" id="PRO_5020707993" evidence="1">
    <location>
        <begin position="20"/>
        <end position="38"/>
    </location>
</feature>
<keyword evidence="1" id="KW-0732">Signal</keyword>
<accession>A0A4U6VKW4</accession>
<protein>
    <submittedName>
        <fullName evidence="2">Uncharacterized protein</fullName>
    </submittedName>
</protein>
<dbReference type="Gramene" id="TKW28219">
    <property type="protein sequence ID" value="TKW28219"/>
    <property type="gene ID" value="SEVIR_3G321703v2"/>
</dbReference>
<dbReference type="EMBL" id="CM016554">
    <property type="protein sequence ID" value="TKW28219.1"/>
    <property type="molecule type" value="Genomic_DNA"/>
</dbReference>
<gene>
    <name evidence="2" type="ORF">SEVIR_3G321703v2</name>
</gene>
<dbReference type="Proteomes" id="UP000298652">
    <property type="component" value="Chromosome 3"/>
</dbReference>
<evidence type="ECO:0000313" key="2">
    <source>
        <dbReference type="EMBL" id="TKW28219.1"/>
    </source>
</evidence>
<name>A0A4U6VKW4_SETVI</name>
<reference evidence="2" key="1">
    <citation type="submission" date="2019-03" db="EMBL/GenBank/DDBJ databases">
        <title>WGS assembly of Setaria viridis.</title>
        <authorList>
            <person name="Huang P."/>
            <person name="Jenkins J."/>
            <person name="Grimwood J."/>
            <person name="Barry K."/>
            <person name="Healey A."/>
            <person name="Mamidi S."/>
            <person name="Sreedasyam A."/>
            <person name="Shu S."/>
            <person name="Feldman M."/>
            <person name="Wu J."/>
            <person name="Yu Y."/>
            <person name="Chen C."/>
            <person name="Johnson J."/>
            <person name="Rokhsar D."/>
            <person name="Baxter I."/>
            <person name="Schmutz J."/>
            <person name="Brutnell T."/>
            <person name="Kellogg E."/>
        </authorList>
    </citation>
    <scope>NUCLEOTIDE SEQUENCE [LARGE SCALE GENOMIC DNA]</scope>
</reference>
<feature type="signal peptide" evidence="1">
    <location>
        <begin position="1"/>
        <end position="19"/>
    </location>
</feature>
<organism evidence="2 3">
    <name type="scientific">Setaria viridis</name>
    <name type="common">Green bristlegrass</name>
    <name type="synonym">Setaria italica subsp. viridis</name>
    <dbReference type="NCBI Taxonomy" id="4556"/>
    <lineage>
        <taxon>Eukaryota</taxon>
        <taxon>Viridiplantae</taxon>
        <taxon>Streptophyta</taxon>
        <taxon>Embryophyta</taxon>
        <taxon>Tracheophyta</taxon>
        <taxon>Spermatophyta</taxon>
        <taxon>Magnoliopsida</taxon>
        <taxon>Liliopsida</taxon>
        <taxon>Poales</taxon>
        <taxon>Poaceae</taxon>
        <taxon>PACMAD clade</taxon>
        <taxon>Panicoideae</taxon>
        <taxon>Panicodae</taxon>
        <taxon>Paniceae</taxon>
        <taxon>Cenchrinae</taxon>
        <taxon>Setaria</taxon>
    </lineage>
</organism>
<dbReference type="AlphaFoldDB" id="A0A4U6VKW4"/>